<evidence type="ECO:0000256" key="4">
    <source>
        <dbReference type="ARBA" id="ARBA00022741"/>
    </source>
</evidence>
<evidence type="ECO:0000256" key="8">
    <source>
        <dbReference type="ARBA" id="ARBA00029936"/>
    </source>
</evidence>
<comment type="similarity">
    <text evidence="1">Belongs to the class-I aminoacyl-tRNA synthetase family.</text>
</comment>
<keyword evidence="5" id="KW-0067">ATP-binding</keyword>
<evidence type="ECO:0000256" key="9">
    <source>
        <dbReference type="SAM" id="Coils"/>
    </source>
</evidence>
<keyword evidence="13" id="KW-1185">Reference proteome</keyword>
<evidence type="ECO:0000313" key="13">
    <source>
        <dbReference type="Proteomes" id="UP001497623"/>
    </source>
</evidence>
<organism evidence="12 13">
    <name type="scientific">Meganyctiphanes norvegica</name>
    <name type="common">Northern krill</name>
    <name type="synonym">Thysanopoda norvegica</name>
    <dbReference type="NCBI Taxonomy" id="48144"/>
    <lineage>
        <taxon>Eukaryota</taxon>
        <taxon>Metazoa</taxon>
        <taxon>Ecdysozoa</taxon>
        <taxon>Arthropoda</taxon>
        <taxon>Crustacea</taxon>
        <taxon>Multicrustacea</taxon>
        <taxon>Malacostraca</taxon>
        <taxon>Eumalacostraca</taxon>
        <taxon>Eucarida</taxon>
        <taxon>Euphausiacea</taxon>
        <taxon>Euphausiidae</taxon>
        <taxon>Meganyctiphanes</taxon>
    </lineage>
</organism>
<reference evidence="12 13" key="1">
    <citation type="submission" date="2024-05" db="EMBL/GenBank/DDBJ databases">
        <authorList>
            <person name="Wallberg A."/>
        </authorList>
    </citation>
    <scope>NUCLEOTIDE SEQUENCE [LARGE SCALE GENOMIC DNA]</scope>
</reference>
<dbReference type="SUPFAM" id="SSF47616">
    <property type="entry name" value="GST C-terminal domain-like"/>
    <property type="match status" value="1"/>
</dbReference>
<dbReference type="SUPFAM" id="SSF47323">
    <property type="entry name" value="Anticodon-binding domain of a subclass of class I aminoacyl-tRNA synthetases"/>
    <property type="match status" value="1"/>
</dbReference>
<keyword evidence="9" id="KW-0175">Coiled coil</keyword>
<dbReference type="PRINTS" id="PR00986">
    <property type="entry name" value="TRNASYNTHVAL"/>
</dbReference>
<dbReference type="CDD" id="cd07962">
    <property type="entry name" value="Anticodon_Ia_Val"/>
    <property type="match status" value="1"/>
</dbReference>
<dbReference type="Pfam" id="PF08264">
    <property type="entry name" value="Anticodon_1"/>
    <property type="match status" value="1"/>
</dbReference>
<dbReference type="EMBL" id="CAXKWB010011127">
    <property type="protein sequence ID" value="CAL4100137.1"/>
    <property type="molecule type" value="Genomic_DNA"/>
</dbReference>
<keyword evidence="6" id="KW-0648">Protein biosynthesis</keyword>
<dbReference type="GO" id="GO:0005829">
    <property type="term" value="C:cytosol"/>
    <property type="evidence" value="ECO:0007669"/>
    <property type="project" value="TreeGrafter"/>
</dbReference>
<feature type="coiled-coil region" evidence="9">
    <location>
        <begin position="617"/>
        <end position="681"/>
    </location>
</feature>
<keyword evidence="3" id="KW-0436">Ligase</keyword>
<evidence type="ECO:0000256" key="2">
    <source>
        <dbReference type="ARBA" id="ARBA00013169"/>
    </source>
</evidence>
<name>A0AAV2QX45_MEGNR</name>
<dbReference type="InterPro" id="IPR037118">
    <property type="entry name" value="Val-tRNA_synth_C_sf"/>
</dbReference>
<dbReference type="Proteomes" id="UP001497623">
    <property type="component" value="Unassembled WGS sequence"/>
</dbReference>
<dbReference type="Pfam" id="PF00133">
    <property type="entry name" value="tRNA-synt_1"/>
    <property type="match status" value="1"/>
</dbReference>
<dbReference type="GO" id="GO:0005524">
    <property type="term" value="F:ATP binding"/>
    <property type="evidence" value="ECO:0007669"/>
    <property type="project" value="UniProtKB-KW"/>
</dbReference>
<keyword evidence="7" id="KW-0030">Aminoacyl-tRNA synthetase</keyword>
<dbReference type="Gene3D" id="1.10.730.10">
    <property type="entry name" value="Isoleucyl-tRNA Synthetase, Domain 1"/>
    <property type="match status" value="2"/>
</dbReference>
<dbReference type="Gene3D" id="1.10.287.380">
    <property type="entry name" value="Valyl-tRNA synthetase, C-terminal domain"/>
    <property type="match status" value="1"/>
</dbReference>
<feature type="non-terminal residue" evidence="12">
    <location>
        <position position="682"/>
    </location>
</feature>
<dbReference type="InterPro" id="IPR002303">
    <property type="entry name" value="Valyl-tRNA_ligase"/>
</dbReference>
<dbReference type="GO" id="GO:0004832">
    <property type="term" value="F:valine-tRNA ligase activity"/>
    <property type="evidence" value="ECO:0007669"/>
    <property type="project" value="UniProtKB-EC"/>
</dbReference>
<dbReference type="FunFam" id="3.40.50.620:FF:000457">
    <property type="entry name" value="Predicted protein"/>
    <property type="match status" value="1"/>
</dbReference>
<dbReference type="InterPro" id="IPR009080">
    <property type="entry name" value="tRNAsynth_Ia_anticodon-bd"/>
</dbReference>
<dbReference type="InterPro" id="IPR036282">
    <property type="entry name" value="Glutathione-S-Trfase_C_sf"/>
</dbReference>
<dbReference type="InterPro" id="IPR033705">
    <property type="entry name" value="Anticodon_Ia_Val"/>
</dbReference>
<dbReference type="PANTHER" id="PTHR11946:SF109">
    <property type="entry name" value="VALINE--TRNA LIGASE"/>
    <property type="match status" value="1"/>
</dbReference>
<evidence type="ECO:0000256" key="6">
    <source>
        <dbReference type="ARBA" id="ARBA00022917"/>
    </source>
</evidence>
<feature type="domain" description="Aminoacyl-tRNA synthetase class Ia" evidence="10">
    <location>
        <begin position="1"/>
        <end position="256"/>
    </location>
</feature>
<dbReference type="InterPro" id="IPR013155">
    <property type="entry name" value="M/V/L/I-tRNA-synth_anticd-bd"/>
</dbReference>
<evidence type="ECO:0000256" key="3">
    <source>
        <dbReference type="ARBA" id="ARBA00022598"/>
    </source>
</evidence>
<gene>
    <name evidence="12" type="ORF">MNOR_LOCUS16725</name>
</gene>
<accession>A0AAV2QX45</accession>
<dbReference type="SUPFAM" id="SSF52374">
    <property type="entry name" value="Nucleotidylyl transferase"/>
    <property type="match status" value="1"/>
</dbReference>
<evidence type="ECO:0000256" key="1">
    <source>
        <dbReference type="ARBA" id="ARBA00005594"/>
    </source>
</evidence>
<protein>
    <recommendedName>
        <fullName evidence="2">valine--tRNA ligase</fullName>
        <ecNumber evidence="2">6.1.1.9</ecNumber>
    </recommendedName>
    <alternativeName>
        <fullName evidence="8">Valyl-tRNA synthetase</fullName>
    </alternativeName>
</protein>
<evidence type="ECO:0000256" key="5">
    <source>
        <dbReference type="ARBA" id="ARBA00022840"/>
    </source>
</evidence>
<dbReference type="EC" id="6.1.1.9" evidence="2"/>
<sequence length="682" mass="77847">MAAKAIEVVKDGQLEIIPKMHERTWFHWMTEIRDWCISRQLWWGHQVPAYFVSVSDPAVPPGKDDDPEYWVSGRTIEEAQEKAAKKFNVSLDKISLTQDPDVLDTWFSSALFPFSTLGWPKKTQDLDLFYPNSLLETGHDIIFFWVARMVFFGQKILGKLPFKQIYLHAMVRDAHGRKMSKSLGNVIDPMDVICGVTLTELNAQLDENSNLDPKEVAKAKAGQKQDYPNGIPECGTDALRFGLCAYTAQGRDINLDVLRINGYRNFCNKLWNATKFAMMNLGKDFKPYNSLKILQEKGTRSTSSVQAINIARSGKSLPSLSLLDNHLEKYSYIGGFSPCLEDVAILEKIGCIPVREYANVFRWYCHMASFSSSERNSFPRTSADIKLESISVCEVASLSLVDKWMLSQLSTAVKECNAAFEEFNFPRATTALYNLWWYQICDVYLECLKPTMYSNDEAAKELSRNVLYTALHTGLLLISPFMPFLSEELFQRLPQRTSDEPPSVCVTPYPEIDQFCYFTDCFKTTNFILMEISLIYGKRDALNCIKIHFQLLNKNKCTHNILQNLDANDVLLITLPRQVTQSKPYVAFLIDVPTPLSNESKFVYLKPTGLVDLSKCQERIQKKMSEANNRLQNLEADMAKPTYEKTPEEIRSKNNEKKLDLEAEITQSEDALKQLQALEINC</sequence>
<evidence type="ECO:0000259" key="10">
    <source>
        <dbReference type="Pfam" id="PF00133"/>
    </source>
</evidence>
<keyword evidence="4" id="KW-0547">Nucleotide-binding</keyword>
<evidence type="ECO:0000313" key="12">
    <source>
        <dbReference type="EMBL" id="CAL4100137.1"/>
    </source>
</evidence>
<dbReference type="PANTHER" id="PTHR11946">
    <property type="entry name" value="VALYL-TRNA SYNTHETASES"/>
    <property type="match status" value="1"/>
</dbReference>
<feature type="domain" description="Methionyl/Valyl/Leucyl/Isoleucyl-tRNA synthetase anticodon-binding" evidence="11">
    <location>
        <begin position="402"/>
        <end position="514"/>
    </location>
</feature>
<dbReference type="InterPro" id="IPR002300">
    <property type="entry name" value="aa-tRNA-synth_Ia"/>
</dbReference>
<dbReference type="InterPro" id="IPR014729">
    <property type="entry name" value="Rossmann-like_a/b/a_fold"/>
</dbReference>
<evidence type="ECO:0000256" key="7">
    <source>
        <dbReference type="ARBA" id="ARBA00023146"/>
    </source>
</evidence>
<dbReference type="GO" id="GO:0006438">
    <property type="term" value="P:valyl-tRNA aminoacylation"/>
    <property type="evidence" value="ECO:0007669"/>
    <property type="project" value="InterPro"/>
</dbReference>
<evidence type="ECO:0000259" key="11">
    <source>
        <dbReference type="Pfam" id="PF08264"/>
    </source>
</evidence>
<comment type="caution">
    <text evidence="12">The sequence shown here is derived from an EMBL/GenBank/DDBJ whole genome shotgun (WGS) entry which is preliminary data.</text>
</comment>
<dbReference type="AlphaFoldDB" id="A0AAV2QX45"/>
<dbReference type="Gene3D" id="3.40.50.620">
    <property type="entry name" value="HUPs"/>
    <property type="match status" value="1"/>
</dbReference>
<proteinExistence type="inferred from homology"/>